<dbReference type="SUPFAM" id="SSF56784">
    <property type="entry name" value="HAD-like"/>
    <property type="match status" value="1"/>
</dbReference>
<feature type="transmembrane region" description="Helical" evidence="19">
    <location>
        <begin position="1038"/>
        <end position="1059"/>
    </location>
</feature>
<dbReference type="GO" id="GO:0005802">
    <property type="term" value="C:trans-Golgi network"/>
    <property type="evidence" value="ECO:0007669"/>
    <property type="project" value="EnsemblFungi"/>
</dbReference>
<feature type="binding site" evidence="17">
    <location>
        <position position="828"/>
    </location>
    <ligand>
        <name>ATP</name>
        <dbReference type="ChEBI" id="CHEBI:30616"/>
    </ligand>
</feature>
<dbReference type="OrthoDB" id="377733at2759"/>
<feature type="active site" description="4-aspartylphosphate intermediate" evidence="16">
    <location>
        <position position="551"/>
    </location>
</feature>
<dbReference type="OMA" id="MHSFWSW"/>
<feature type="binding site" evidence="17">
    <location>
        <position position="919"/>
    </location>
    <ligand>
        <name>ATP</name>
        <dbReference type="ChEBI" id="CHEBI:30616"/>
    </ligand>
</feature>
<dbReference type="InterPro" id="IPR023298">
    <property type="entry name" value="ATPase_P-typ_TM_dom_sf"/>
</dbReference>
<dbReference type="EC" id="7.6.2.1" evidence="19"/>
<dbReference type="GO" id="GO:0005886">
    <property type="term" value="C:plasma membrane"/>
    <property type="evidence" value="ECO:0007669"/>
    <property type="project" value="TreeGrafter"/>
</dbReference>
<dbReference type="InterPro" id="IPR018303">
    <property type="entry name" value="ATPase_P-typ_P_site"/>
</dbReference>
<keyword evidence="11" id="KW-0333">Golgi apparatus</keyword>
<dbReference type="RefSeq" id="XP_003677010.1">
    <property type="nucleotide sequence ID" value="XM_003676962.1"/>
</dbReference>
<evidence type="ECO:0000256" key="14">
    <source>
        <dbReference type="ARBA" id="ARBA00049128"/>
    </source>
</evidence>
<evidence type="ECO:0000256" key="3">
    <source>
        <dbReference type="ARBA" id="ARBA00008109"/>
    </source>
</evidence>
<evidence type="ECO:0000259" key="21">
    <source>
        <dbReference type="Pfam" id="PF16209"/>
    </source>
</evidence>
<dbReference type="NCBIfam" id="TIGR01494">
    <property type="entry name" value="ATPase_P-type"/>
    <property type="match status" value="2"/>
</dbReference>
<dbReference type="CDD" id="cd02073">
    <property type="entry name" value="P-type_ATPase_APLT_Dnf-like"/>
    <property type="match status" value="1"/>
</dbReference>
<dbReference type="Proteomes" id="UP000001640">
    <property type="component" value="Chromosome 6"/>
</dbReference>
<dbReference type="InterPro" id="IPR008250">
    <property type="entry name" value="ATPase_P-typ_transduc_dom_A_sf"/>
</dbReference>
<keyword evidence="6 17" id="KW-0547">Nucleotide-binding</keyword>
<evidence type="ECO:0000256" key="20">
    <source>
        <dbReference type="SAM" id="MobiDB-lite"/>
    </source>
</evidence>
<dbReference type="GO" id="GO:0016887">
    <property type="term" value="F:ATP hydrolysis activity"/>
    <property type="evidence" value="ECO:0007669"/>
    <property type="project" value="InterPro"/>
</dbReference>
<feature type="binding site" evidence="17">
    <location>
        <position position="689"/>
    </location>
    <ligand>
        <name>ATP</name>
        <dbReference type="ChEBI" id="CHEBI:30616"/>
    </ligand>
</feature>
<dbReference type="InParanoid" id="G0VGN4"/>
<dbReference type="GO" id="GO:0090555">
    <property type="term" value="F:phosphatidylethanolamine flippase activity"/>
    <property type="evidence" value="ECO:0007669"/>
    <property type="project" value="EnsemblFungi"/>
</dbReference>
<comment type="catalytic activity">
    <reaction evidence="13 19">
        <text>ATP + H2O + phospholipidSide 1 = ADP + phosphate + phospholipidSide 2.</text>
        <dbReference type="EC" id="7.6.2.1"/>
    </reaction>
</comment>
<evidence type="ECO:0000256" key="5">
    <source>
        <dbReference type="ARBA" id="ARBA00022723"/>
    </source>
</evidence>
<dbReference type="KEGG" id="ncs:NCAS_0F01710"/>
<keyword evidence="24" id="KW-1185">Reference proteome</keyword>
<evidence type="ECO:0000256" key="10">
    <source>
        <dbReference type="ARBA" id="ARBA00022989"/>
    </source>
</evidence>
<feature type="transmembrane region" description="Helical" evidence="19">
    <location>
        <begin position="1123"/>
        <end position="1144"/>
    </location>
</feature>
<dbReference type="GO" id="GO:0032456">
    <property type="term" value="P:endocytic recycling"/>
    <property type="evidence" value="ECO:0007669"/>
    <property type="project" value="EnsemblFungi"/>
</dbReference>
<dbReference type="GO" id="GO:1990530">
    <property type="term" value="C:Cdc50p-Drs2p complex"/>
    <property type="evidence" value="ECO:0007669"/>
    <property type="project" value="EnsemblFungi"/>
</dbReference>
<evidence type="ECO:0000256" key="17">
    <source>
        <dbReference type="PIRSR" id="PIRSR606539-2"/>
    </source>
</evidence>
<feature type="binding site" evidence="17">
    <location>
        <position position="551"/>
    </location>
    <ligand>
        <name>ATP</name>
        <dbReference type="ChEBI" id="CHEBI:30616"/>
    </ligand>
</feature>
<feature type="domain" description="P-type ATPase C-terminal" evidence="22">
    <location>
        <begin position="971"/>
        <end position="1223"/>
    </location>
</feature>
<dbReference type="GeneID" id="96904303"/>
<feature type="binding site" evidence="18">
    <location>
        <position position="945"/>
    </location>
    <ligand>
        <name>Mg(2+)</name>
        <dbReference type="ChEBI" id="CHEBI:18420"/>
    </ligand>
</feature>
<feature type="domain" description="P-type ATPase N-terminal" evidence="21">
    <location>
        <begin position="176"/>
        <end position="242"/>
    </location>
</feature>
<name>G0VGN4_NAUCA</name>
<dbReference type="GO" id="GO:0070273">
    <property type="term" value="F:phosphatidylinositol-4-phosphate binding"/>
    <property type="evidence" value="ECO:0007669"/>
    <property type="project" value="EnsemblFungi"/>
</dbReference>
<dbReference type="SFLD" id="SFLDS00003">
    <property type="entry name" value="Haloacid_Dehalogenase"/>
    <property type="match status" value="1"/>
</dbReference>
<dbReference type="Pfam" id="PF16209">
    <property type="entry name" value="PhoLip_ATPase_N"/>
    <property type="match status" value="1"/>
</dbReference>
<dbReference type="SUPFAM" id="SSF81665">
    <property type="entry name" value="Calcium ATPase, transmembrane domain M"/>
    <property type="match status" value="1"/>
</dbReference>
<organism evidence="23 24">
    <name type="scientific">Naumovozyma castellii</name>
    <name type="common">Yeast</name>
    <name type="synonym">Saccharomyces castellii</name>
    <dbReference type="NCBI Taxonomy" id="27288"/>
    <lineage>
        <taxon>Eukaryota</taxon>
        <taxon>Fungi</taxon>
        <taxon>Dikarya</taxon>
        <taxon>Ascomycota</taxon>
        <taxon>Saccharomycotina</taxon>
        <taxon>Saccharomycetes</taxon>
        <taxon>Saccharomycetales</taxon>
        <taxon>Saccharomycetaceae</taxon>
        <taxon>Naumovozyma</taxon>
    </lineage>
</organism>
<proteinExistence type="inferred from homology"/>
<feature type="binding site" evidence="17">
    <location>
        <position position="827"/>
    </location>
    <ligand>
        <name>ATP</name>
        <dbReference type="ChEBI" id="CHEBI:30616"/>
    </ligand>
</feature>
<evidence type="ECO:0000256" key="19">
    <source>
        <dbReference type="RuleBase" id="RU362033"/>
    </source>
</evidence>
<evidence type="ECO:0000256" key="1">
    <source>
        <dbReference type="ARBA" id="ARBA00001946"/>
    </source>
</evidence>
<comment type="similarity">
    <text evidence="3 19">Belongs to the cation transport ATPase (P-type) (TC 3.A.3) family. Type IV subfamily.</text>
</comment>
<evidence type="ECO:0000259" key="22">
    <source>
        <dbReference type="Pfam" id="PF16212"/>
    </source>
</evidence>
<feature type="binding site" evidence="18">
    <location>
        <position position="553"/>
    </location>
    <ligand>
        <name>Mg(2+)</name>
        <dbReference type="ChEBI" id="CHEBI:18420"/>
    </ligand>
</feature>
<feature type="region of interest" description="Disordered" evidence="20">
    <location>
        <begin position="1324"/>
        <end position="1351"/>
    </location>
</feature>
<dbReference type="PRINTS" id="PR00119">
    <property type="entry name" value="CATATPASE"/>
</dbReference>
<feature type="binding site" evidence="17">
    <location>
        <position position="646"/>
    </location>
    <ligand>
        <name>ATP</name>
        <dbReference type="ChEBI" id="CHEBI:30616"/>
    </ligand>
</feature>
<dbReference type="PROSITE" id="PS00154">
    <property type="entry name" value="ATPASE_E1_E2"/>
    <property type="match status" value="1"/>
</dbReference>
<reference evidence="23 24" key="1">
    <citation type="journal article" date="2011" name="Proc. Natl. Acad. Sci. U.S.A.">
        <title>Evolutionary erosion of yeast sex chromosomes by mating-type switching accidents.</title>
        <authorList>
            <person name="Gordon J.L."/>
            <person name="Armisen D."/>
            <person name="Proux-Wera E."/>
            <person name="Oheigeartaigh S.S."/>
            <person name="Byrne K.P."/>
            <person name="Wolfe K.H."/>
        </authorList>
    </citation>
    <scope>NUCLEOTIDE SEQUENCE [LARGE SCALE GENOMIC DNA]</scope>
    <source>
        <strain evidence="24">ATCC 76901 / BCRC 22586 / CBS 4309 / NBRC 1992 / NRRL Y-12630</strain>
    </source>
</reference>
<dbReference type="GO" id="GO:0000287">
    <property type="term" value="F:magnesium ion binding"/>
    <property type="evidence" value="ECO:0007669"/>
    <property type="project" value="UniProtKB-UniRule"/>
</dbReference>
<dbReference type="InterPro" id="IPR032630">
    <property type="entry name" value="P_typ_ATPase_c"/>
</dbReference>
<gene>
    <name evidence="23" type="primary">NCAS0F01710</name>
    <name evidence="23" type="ordered locus">NCAS_0F01710</name>
</gene>
<dbReference type="InterPro" id="IPR044492">
    <property type="entry name" value="P_typ_ATPase_HD_dom"/>
</dbReference>
<feature type="transmembrane region" description="Helical" evidence="19">
    <location>
        <begin position="1151"/>
        <end position="1171"/>
    </location>
</feature>
<dbReference type="InterPro" id="IPR006539">
    <property type="entry name" value="P-type_ATPase_IV"/>
</dbReference>
<evidence type="ECO:0000256" key="2">
    <source>
        <dbReference type="ARBA" id="ARBA00004166"/>
    </source>
</evidence>
<evidence type="ECO:0000313" key="24">
    <source>
        <dbReference type="Proteomes" id="UP000001640"/>
    </source>
</evidence>
<dbReference type="PANTHER" id="PTHR24092:SF150">
    <property type="entry name" value="PHOSPHOLIPID-TRANSPORTING ATPASE"/>
    <property type="match status" value="1"/>
</dbReference>
<evidence type="ECO:0000256" key="15">
    <source>
        <dbReference type="ARBA" id="ARBA00051303"/>
    </source>
</evidence>
<feature type="binding site" evidence="17">
    <location>
        <position position="553"/>
    </location>
    <ligand>
        <name>ATP</name>
        <dbReference type="ChEBI" id="CHEBI:30616"/>
    </ligand>
</feature>
<keyword evidence="7 17" id="KW-0067">ATP-binding</keyword>
<dbReference type="GO" id="GO:0006892">
    <property type="term" value="P:post-Golgi vesicle-mediated transport"/>
    <property type="evidence" value="ECO:0007669"/>
    <property type="project" value="EnsemblFungi"/>
</dbReference>
<keyword evidence="9 19" id="KW-1278">Translocase</keyword>
<feature type="binding site" evidence="17">
    <location>
        <position position="948"/>
    </location>
    <ligand>
        <name>ATP</name>
        <dbReference type="ChEBI" id="CHEBI:30616"/>
    </ligand>
</feature>
<dbReference type="FunCoup" id="G0VGN4">
    <property type="interactions" value="343"/>
</dbReference>
<keyword evidence="10 19" id="KW-1133">Transmembrane helix</keyword>
<evidence type="ECO:0000256" key="16">
    <source>
        <dbReference type="PIRSR" id="PIRSR606539-1"/>
    </source>
</evidence>
<dbReference type="InterPro" id="IPR023299">
    <property type="entry name" value="ATPase_P-typ_cyto_dom_N"/>
</dbReference>
<feature type="binding site" evidence="18">
    <location>
        <position position="551"/>
    </location>
    <ligand>
        <name>Mg(2+)</name>
        <dbReference type="ChEBI" id="CHEBI:18420"/>
    </ligand>
</feature>
<evidence type="ECO:0000256" key="4">
    <source>
        <dbReference type="ARBA" id="ARBA00022692"/>
    </source>
</evidence>
<dbReference type="InterPro" id="IPR001757">
    <property type="entry name" value="P_typ_ATPase"/>
</dbReference>
<accession>G0VGN4</accession>
<dbReference type="EMBL" id="HE576757">
    <property type="protein sequence ID" value="CCC70655.1"/>
    <property type="molecule type" value="Genomic_DNA"/>
</dbReference>
<dbReference type="GO" id="GO:0006897">
    <property type="term" value="P:endocytosis"/>
    <property type="evidence" value="ECO:0007669"/>
    <property type="project" value="EnsemblFungi"/>
</dbReference>
<dbReference type="SFLD" id="SFLDG00002">
    <property type="entry name" value="C1.7:_P-type_atpase_like"/>
    <property type="match status" value="1"/>
</dbReference>
<dbReference type="NCBIfam" id="TIGR01652">
    <property type="entry name" value="ATPase-Plipid"/>
    <property type="match status" value="1"/>
</dbReference>
<dbReference type="InterPro" id="IPR032631">
    <property type="entry name" value="P-type_ATPase_N"/>
</dbReference>
<feature type="binding site" evidence="17">
    <location>
        <position position="949"/>
    </location>
    <ligand>
        <name>ATP</name>
        <dbReference type="ChEBI" id="CHEBI:30616"/>
    </ligand>
</feature>
<comment type="cofactor">
    <cofactor evidence="1 18">
        <name>Mg(2+)</name>
        <dbReference type="ChEBI" id="CHEBI:18420"/>
    </cofactor>
</comment>
<dbReference type="HOGENOM" id="CLU_000846_3_0_1"/>
<feature type="binding site" evidence="17">
    <location>
        <position position="925"/>
    </location>
    <ligand>
        <name>ATP</name>
        <dbReference type="ChEBI" id="CHEBI:30616"/>
    </ligand>
</feature>
<dbReference type="GO" id="GO:0090556">
    <property type="term" value="F:phosphatidylserine floppase activity"/>
    <property type="evidence" value="ECO:0007669"/>
    <property type="project" value="RHEA"/>
</dbReference>
<dbReference type="Gene3D" id="2.70.150.10">
    <property type="entry name" value="Calcium-transporting ATPase, cytoplasmic transduction domain A"/>
    <property type="match status" value="1"/>
</dbReference>
<dbReference type="FunFam" id="3.40.1110.10:FF:000047">
    <property type="entry name" value="Phospholipid-transporting ATPase"/>
    <property type="match status" value="1"/>
</dbReference>
<comment type="subcellular location">
    <subcellularLocation>
        <location evidence="2">Golgi apparatus</location>
        <location evidence="2">trans-Golgi network membrane</location>
        <topology evidence="2">Multi-pass membrane protein</topology>
    </subcellularLocation>
    <subcellularLocation>
        <location evidence="19">Membrane</location>
        <topology evidence="19">Multi-pass membrane protein</topology>
    </subcellularLocation>
</comment>
<protein>
    <recommendedName>
        <fullName evidence="19">Phospholipid-transporting ATPase</fullName>
        <ecNumber evidence="19">7.6.2.1</ecNumber>
    </recommendedName>
</protein>
<feature type="binding site" evidence="18">
    <location>
        <position position="949"/>
    </location>
    <ligand>
        <name>Mg(2+)</name>
        <dbReference type="ChEBI" id="CHEBI:18420"/>
    </ligand>
</feature>
<dbReference type="GO" id="GO:0005524">
    <property type="term" value="F:ATP binding"/>
    <property type="evidence" value="ECO:0007669"/>
    <property type="project" value="UniProtKB-UniRule"/>
</dbReference>
<dbReference type="STRING" id="1064592.G0VGN4"/>
<sequence length="1351" mass="153988">MSKDAKVADDTLFDIDILNDSAEPSNSTQPHIIANNRDAEARVIPPHTFPEETIDLDNDDNIENDIYDNPFQDEESTTWDTNRFETNNYQPQLYPTGQRNGFFANSFNKVKNIFVFNTKPSDSGSYEMNRYNAVTNNELDGRYADSRNRFNIKILFNRYILRKNVGASDDGTPREIYLNDRTANHAFNYGDNHISTTKYNIATFLPKFLFQEFSKYANLFFLCTAAIQQVPHVSPTNRYTTVGTLMVVLIVSAFKESIEDIKRANSDKELNNSKTEIYSEENGDFIERRWIDIRAGDVIRVKSEEAIPADLIVISSSEPEGLCYIETANLDGETNLKIKQARPETAEMMDSRKLNNFKGKVISEQPNSSLYTYEGTLEFNNRKIPLSPEQMILRGATLRNTSWMFGLVIFTGHETKLMRNATATPIKRTAVERVINLQIVALFGVLIVLVLISSLGNAIISSTQEKHLSYLYVKGVNKVGLFFKDFLTFWILFSNLVPISLFVTVELIKYYQAFMIGSDLDLYHEESDTPTVVRTSSLVEELGQIEYIFSDKTGTLTKNVMEFKSCSIAGRCYIETIPEDKKASMEDGIEVGFRSFDELKTKVNDLSDDESQVIDSFLTLLSICHTVIPEFQSDGSIKYQAASPDEGALVEGGASLGYKFIIRKPSSVTILLEEHNEQKEYQLLNVCEFNSTRKRMSAIFRLPNGEIKLFCKGADTVILERLESDNNPYVEATMRHLEDYASDGLRTLCLATRTIPEKEYQEWSTIYEEASTTLDNRAEKLDEAANMIEKDLFLIGATAIEDKLQDGVPETIHTLQEAGIKIWVLTGDKQETAINIGMSCRLLTEDMNLLIINEETKEETRKNMRDKIMALKEHKLSQHEMNTLALVIDGKSLSYALESDLEDYLLALGKICKAVVCCRVSPLQKALVVKMVKRKTSSLLLAIGDGANDVSMIQAAHVGVGISGMEGMQAARSADIAVGQFRFLKKLLLVHGSWSYQRISVAILYSFYKNTALYMTQFWFVFANAFSGQSIMESWTMSYYNVFFTVFPPFVIGVFDQFVSSRLLERYPQLYKLGQQGKFFSVRIFWGWIVNGFYHSAVVYIGTMLFYRYGMALNMHGEVADHWSWGIAVYTSSILIVLGKAALVTNQWTKFTLFAIPGSFIFWMIFFPIYASVFPYANISREYFGVVKHTYGSGTFWLTLIVLPVFALMRDFVWKYYRRMYEPESYHLVQEMQKFNISDNRPHVQHFQNEIRKVRQVQRMKKQRGFAFSQSEEGGQDKIIRMYDTTQKRGVYGELHDANPFSNNNAENISNESFNMVNDGNIPTDPFGDTNELSNDPDLIENPFANDADIR</sequence>
<dbReference type="SUPFAM" id="SSF81653">
    <property type="entry name" value="Calcium ATPase, transduction domain A"/>
    <property type="match status" value="1"/>
</dbReference>
<dbReference type="InterPro" id="IPR023214">
    <property type="entry name" value="HAD_sf"/>
</dbReference>
<feature type="transmembrane region" description="Helical" evidence="19">
    <location>
        <begin position="487"/>
        <end position="508"/>
    </location>
</feature>
<dbReference type="FunFam" id="2.70.150.10:FF:000026">
    <property type="entry name" value="Phospholipid-transporting ATPase"/>
    <property type="match status" value="1"/>
</dbReference>
<keyword evidence="5 18" id="KW-0479">Metal-binding</keyword>
<keyword evidence="4 19" id="KW-0812">Transmembrane</keyword>
<dbReference type="SFLD" id="SFLDF00027">
    <property type="entry name" value="p-type_atpase"/>
    <property type="match status" value="1"/>
</dbReference>
<reference key="2">
    <citation type="submission" date="2011-08" db="EMBL/GenBank/DDBJ databases">
        <title>Genome sequence of Naumovozyma castellii.</title>
        <authorList>
            <person name="Gordon J.L."/>
            <person name="Armisen D."/>
            <person name="Proux-Wera E."/>
            <person name="OhEigeartaigh S.S."/>
            <person name="Byrne K.P."/>
            <person name="Wolfe K.H."/>
        </authorList>
    </citation>
    <scope>NUCLEOTIDE SEQUENCE</scope>
    <source>
        <strain>Type strain:CBS 4309</strain>
    </source>
</reference>
<dbReference type="FunFam" id="3.40.50.1000:FF:000010">
    <property type="entry name" value="Phospholipid-transporting ATPase"/>
    <property type="match status" value="1"/>
</dbReference>
<keyword evidence="12 19" id="KW-0472">Membrane</keyword>
<dbReference type="InterPro" id="IPR036412">
    <property type="entry name" value="HAD-like_sf"/>
</dbReference>
<feature type="binding site" evidence="17">
    <location>
        <position position="826"/>
    </location>
    <ligand>
        <name>ATP</name>
        <dbReference type="ChEBI" id="CHEBI:30616"/>
    </ligand>
</feature>
<dbReference type="GO" id="GO:0140346">
    <property type="term" value="F:phosphatidylserine flippase activity"/>
    <property type="evidence" value="ECO:0007669"/>
    <property type="project" value="EnsemblFungi"/>
</dbReference>
<feature type="binding site" evidence="17">
    <location>
        <position position="712"/>
    </location>
    <ligand>
        <name>ATP</name>
        <dbReference type="ChEBI" id="CHEBI:30616"/>
    </ligand>
</feature>
<dbReference type="GO" id="GO:0140345">
    <property type="term" value="F:phosphatidylcholine flippase activity"/>
    <property type="evidence" value="ECO:0007669"/>
    <property type="project" value="EnsemblFungi"/>
</dbReference>
<feature type="transmembrane region" description="Helical" evidence="19">
    <location>
        <begin position="1080"/>
        <end position="1103"/>
    </location>
</feature>
<comment type="catalytic activity">
    <reaction evidence="15">
        <text>a 1,2-diacyl-sn-glycero-3-phospho-L-serine(out) + ATP + H2O = a 1,2-diacyl-sn-glycero-3-phospho-L-serine(in) + ADP + phosphate + H(+)</text>
        <dbReference type="Rhea" id="RHEA:38567"/>
        <dbReference type="ChEBI" id="CHEBI:15377"/>
        <dbReference type="ChEBI" id="CHEBI:15378"/>
        <dbReference type="ChEBI" id="CHEBI:30616"/>
        <dbReference type="ChEBI" id="CHEBI:43474"/>
        <dbReference type="ChEBI" id="CHEBI:57262"/>
        <dbReference type="ChEBI" id="CHEBI:456216"/>
    </reaction>
    <physiologicalReaction direction="left-to-right" evidence="15">
        <dbReference type="Rhea" id="RHEA:38568"/>
    </physiologicalReaction>
</comment>
<evidence type="ECO:0000256" key="11">
    <source>
        <dbReference type="ARBA" id="ARBA00023034"/>
    </source>
</evidence>
<dbReference type="FunFam" id="3.40.50.1000:FF:000001">
    <property type="entry name" value="Phospholipid-transporting ATPase IC"/>
    <property type="match status" value="1"/>
</dbReference>
<evidence type="ECO:0000256" key="12">
    <source>
        <dbReference type="ARBA" id="ARBA00023136"/>
    </source>
</evidence>
<feature type="binding site" evidence="17">
    <location>
        <position position="746"/>
    </location>
    <ligand>
        <name>ATP</name>
        <dbReference type="ChEBI" id="CHEBI:30616"/>
    </ligand>
</feature>
<feature type="binding site" evidence="17">
    <location>
        <position position="552"/>
    </location>
    <ligand>
        <name>ATP</name>
        <dbReference type="ChEBI" id="CHEBI:30616"/>
    </ligand>
</feature>
<evidence type="ECO:0000256" key="6">
    <source>
        <dbReference type="ARBA" id="ARBA00022741"/>
    </source>
</evidence>
<dbReference type="Gene3D" id="3.40.1110.10">
    <property type="entry name" value="Calcium-transporting ATPase, cytoplasmic domain N"/>
    <property type="match status" value="1"/>
</dbReference>
<evidence type="ECO:0000313" key="23">
    <source>
        <dbReference type="EMBL" id="CCC70655.1"/>
    </source>
</evidence>
<evidence type="ECO:0000256" key="13">
    <source>
        <dbReference type="ARBA" id="ARBA00034036"/>
    </source>
</evidence>
<evidence type="ECO:0000256" key="8">
    <source>
        <dbReference type="ARBA" id="ARBA00022842"/>
    </source>
</evidence>
<evidence type="ECO:0000256" key="9">
    <source>
        <dbReference type="ARBA" id="ARBA00022967"/>
    </source>
</evidence>
<comment type="catalytic activity">
    <reaction evidence="14">
        <text>a 1,2-diacyl-sn-glycero-3-phosphoethanolamine(out) + ATP + H2O = a 1,2-diacyl-sn-glycero-3-phosphoethanolamine(in) + ADP + phosphate + H(+)</text>
        <dbReference type="Rhea" id="RHEA:66132"/>
        <dbReference type="ChEBI" id="CHEBI:15377"/>
        <dbReference type="ChEBI" id="CHEBI:15378"/>
        <dbReference type="ChEBI" id="CHEBI:30616"/>
        <dbReference type="ChEBI" id="CHEBI:43474"/>
        <dbReference type="ChEBI" id="CHEBI:64612"/>
        <dbReference type="ChEBI" id="CHEBI:456216"/>
    </reaction>
    <physiologicalReaction direction="left-to-right" evidence="14">
        <dbReference type="Rhea" id="RHEA:66133"/>
    </physiologicalReaction>
</comment>
<dbReference type="Pfam" id="PF16212">
    <property type="entry name" value="PhoLip_ATPase_C"/>
    <property type="match status" value="1"/>
</dbReference>
<dbReference type="PANTHER" id="PTHR24092">
    <property type="entry name" value="PROBABLE PHOSPHOLIPID-TRANSPORTING ATPASE"/>
    <property type="match status" value="1"/>
</dbReference>
<dbReference type="Gene3D" id="3.40.50.1000">
    <property type="entry name" value="HAD superfamily/HAD-like"/>
    <property type="match status" value="1"/>
</dbReference>
<evidence type="ECO:0000256" key="7">
    <source>
        <dbReference type="ARBA" id="ARBA00022840"/>
    </source>
</evidence>
<dbReference type="SUPFAM" id="SSF81660">
    <property type="entry name" value="Metal cation-transporting ATPase, ATP-binding domain N"/>
    <property type="match status" value="1"/>
</dbReference>
<dbReference type="eggNOG" id="KOG0206">
    <property type="taxonomic scope" value="Eukaryota"/>
</dbReference>
<dbReference type="Pfam" id="PF13246">
    <property type="entry name" value="Cation_ATPase"/>
    <property type="match status" value="1"/>
</dbReference>
<feature type="transmembrane region" description="Helical" evidence="19">
    <location>
        <begin position="434"/>
        <end position="460"/>
    </location>
</feature>
<keyword evidence="8 18" id="KW-0460">Magnesium</keyword>
<feature type="transmembrane region" description="Helical" evidence="19">
    <location>
        <begin position="1191"/>
        <end position="1209"/>
    </location>
</feature>
<evidence type="ECO:0000256" key="18">
    <source>
        <dbReference type="PIRSR" id="PIRSR606539-3"/>
    </source>
</evidence>